<keyword evidence="1" id="KW-0472">Membrane</keyword>
<evidence type="ECO:0000313" key="2">
    <source>
        <dbReference type="EMBL" id="KAB0355345.1"/>
    </source>
</evidence>
<dbReference type="Gene3D" id="1.20.140.150">
    <property type="match status" value="1"/>
</dbReference>
<sequence>MGNHLRYTFVIVSGLSLISTIYMAASTGTDFWYELAKMHFSNIMKKKYIYIYGLWRQCTPLPNTHWYSPLEQT</sequence>
<name>A0A5N3W2N6_MUNRE</name>
<feature type="non-terminal residue" evidence="2">
    <location>
        <position position="73"/>
    </location>
</feature>
<evidence type="ECO:0000313" key="3">
    <source>
        <dbReference type="Proteomes" id="UP000326062"/>
    </source>
</evidence>
<proteinExistence type="predicted"/>
<dbReference type="EMBL" id="VCEB01000021">
    <property type="protein sequence ID" value="KAB0355345.1"/>
    <property type="molecule type" value="Genomic_DNA"/>
</dbReference>
<organism evidence="2 3">
    <name type="scientific">Muntiacus reevesi</name>
    <name type="common">Reeves' muntjac</name>
    <name type="synonym">Cervus reevesi</name>
    <dbReference type="NCBI Taxonomy" id="9886"/>
    <lineage>
        <taxon>Eukaryota</taxon>
        <taxon>Metazoa</taxon>
        <taxon>Chordata</taxon>
        <taxon>Craniata</taxon>
        <taxon>Vertebrata</taxon>
        <taxon>Euteleostomi</taxon>
        <taxon>Mammalia</taxon>
        <taxon>Eutheria</taxon>
        <taxon>Laurasiatheria</taxon>
        <taxon>Artiodactyla</taxon>
        <taxon>Ruminantia</taxon>
        <taxon>Pecora</taxon>
        <taxon>Cervidae</taxon>
        <taxon>Muntiacinae</taxon>
        <taxon>Muntiacus</taxon>
    </lineage>
</organism>
<dbReference type="AlphaFoldDB" id="A0A5N3W2N6"/>
<accession>A0A5N3W2N6</accession>
<reference evidence="2 3" key="1">
    <citation type="submission" date="2019-06" db="EMBL/GenBank/DDBJ databases">
        <title>Discovery of a novel chromosome fission-fusion reversal in muntjac.</title>
        <authorList>
            <person name="Mudd A.B."/>
            <person name="Bredeson J.V."/>
            <person name="Baum R."/>
            <person name="Hockemeyer D."/>
            <person name="Rokhsar D.S."/>
        </authorList>
    </citation>
    <scope>NUCLEOTIDE SEQUENCE [LARGE SCALE GENOMIC DNA]</scope>
    <source>
        <strain evidence="2">UCam_UCB_Mr</strain>
        <tissue evidence="2">Fibroblast cell line</tissue>
    </source>
</reference>
<keyword evidence="3" id="KW-1185">Reference proteome</keyword>
<keyword evidence="1" id="KW-0812">Transmembrane</keyword>
<gene>
    <name evidence="2" type="ORF">FD755_021853</name>
</gene>
<evidence type="ECO:0000256" key="1">
    <source>
        <dbReference type="SAM" id="Phobius"/>
    </source>
</evidence>
<dbReference type="Proteomes" id="UP000326062">
    <property type="component" value="Chromosome 18"/>
</dbReference>
<protein>
    <submittedName>
        <fullName evidence="2">Uncharacterized protein</fullName>
    </submittedName>
</protein>
<comment type="caution">
    <text evidence="2">The sequence shown here is derived from an EMBL/GenBank/DDBJ whole genome shotgun (WGS) entry which is preliminary data.</text>
</comment>
<keyword evidence="1" id="KW-1133">Transmembrane helix</keyword>
<feature type="transmembrane region" description="Helical" evidence="1">
    <location>
        <begin position="7"/>
        <end position="25"/>
    </location>
</feature>